<dbReference type="Gene3D" id="3.40.640.10">
    <property type="entry name" value="Type I PLP-dependent aspartate aminotransferase-like (Major domain)"/>
    <property type="match status" value="1"/>
</dbReference>
<comment type="similarity">
    <text evidence="9">Belongs to the trans-sulfuration enzymes family. MET7 subfamily.</text>
</comment>
<keyword evidence="5" id="KW-0486">Methionine biosynthesis</keyword>
<dbReference type="GO" id="GO:0019346">
    <property type="term" value="P:transsulfuration"/>
    <property type="evidence" value="ECO:0007669"/>
    <property type="project" value="InterPro"/>
</dbReference>
<dbReference type="OrthoDB" id="10047078at2759"/>
<evidence type="ECO:0000256" key="9">
    <source>
        <dbReference type="ARBA" id="ARBA00061376"/>
    </source>
</evidence>
<organism evidence="14 15">
    <name type="scientific">Sugiyamaella lignohabitans</name>
    <dbReference type="NCBI Taxonomy" id="796027"/>
    <lineage>
        <taxon>Eukaryota</taxon>
        <taxon>Fungi</taxon>
        <taxon>Dikarya</taxon>
        <taxon>Ascomycota</taxon>
        <taxon>Saccharomycotina</taxon>
        <taxon>Dipodascomycetes</taxon>
        <taxon>Dipodascales</taxon>
        <taxon>Trichomonascaceae</taxon>
        <taxon>Sugiyamaella</taxon>
    </lineage>
</organism>
<keyword evidence="4 12" id="KW-0663">Pyridoxal phosphate</keyword>
<evidence type="ECO:0000256" key="7">
    <source>
        <dbReference type="ARBA" id="ARBA00058439"/>
    </source>
</evidence>
<comment type="function">
    <text evidence="7">Catalyzes the formation of L-cystathionine from O-succinyl-L-homoserine (OSHS) and L-cysteine, via a gamma-replacement reaction. In the absence of thiol, catalyzes gamma-elimination to form 2-oxobutanoate, succinate and ammonia.</text>
</comment>
<evidence type="ECO:0000256" key="10">
    <source>
        <dbReference type="ARBA" id="ARBA00066530"/>
    </source>
</evidence>
<dbReference type="GO" id="GO:0003962">
    <property type="term" value="F:cystathionine gamma-synthase activity"/>
    <property type="evidence" value="ECO:0007669"/>
    <property type="project" value="UniProtKB-EC"/>
</dbReference>
<feature type="region of interest" description="Disordered" evidence="13">
    <location>
        <begin position="168"/>
        <end position="219"/>
    </location>
</feature>
<dbReference type="PANTHER" id="PTHR42699:SF1">
    <property type="entry name" value="CYSTATHIONINE GAMMA-SYNTHASE-RELATED"/>
    <property type="match status" value="1"/>
</dbReference>
<comment type="catalytic activity">
    <reaction evidence="6">
        <text>O-succinyl-L-homoserine + L-cysteine = L,L-cystathionine + succinate + H(+)</text>
        <dbReference type="Rhea" id="RHEA:20397"/>
        <dbReference type="ChEBI" id="CHEBI:15378"/>
        <dbReference type="ChEBI" id="CHEBI:30031"/>
        <dbReference type="ChEBI" id="CHEBI:35235"/>
        <dbReference type="ChEBI" id="CHEBI:57661"/>
        <dbReference type="ChEBI" id="CHEBI:58161"/>
        <dbReference type="EC" id="2.5.1.48"/>
    </reaction>
</comment>
<comment type="pathway">
    <text evidence="8">Amino-acid biosynthesis; L-methionine biosynthesis via de novo pathway; L-cystathionine from O-succinyl-L-homoserine: step 1/1.</text>
</comment>
<name>A0A167E5I7_9ASCO</name>
<dbReference type="InterPro" id="IPR015424">
    <property type="entry name" value="PyrdxlP-dep_Trfase"/>
</dbReference>
<evidence type="ECO:0000256" key="8">
    <source>
        <dbReference type="ARBA" id="ARBA00060510"/>
    </source>
</evidence>
<dbReference type="Pfam" id="PF01053">
    <property type="entry name" value="Cys_Met_Meta_PP"/>
    <property type="match status" value="1"/>
</dbReference>
<dbReference type="Gene3D" id="3.90.1150.10">
    <property type="entry name" value="Aspartate Aminotransferase, domain 1"/>
    <property type="match status" value="1"/>
</dbReference>
<evidence type="ECO:0000256" key="3">
    <source>
        <dbReference type="ARBA" id="ARBA00022679"/>
    </source>
</evidence>
<evidence type="ECO:0000256" key="12">
    <source>
        <dbReference type="RuleBase" id="RU362118"/>
    </source>
</evidence>
<dbReference type="InterPro" id="IPR051750">
    <property type="entry name" value="Trans-sulfuration_enzymes"/>
</dbReference>
<dbReference type="FunFam" id="3.40.640.10:FF:000111">
    <property type="entry name" value="Cystathionine gamma-synthase"/>
    <property type="match status" value="1"/>
</dbReference>
<evidence type="ECO:0000256" key="13">
    <source>
        <dbReference type="SAM" id="MobiDB-lite"/>
    </source>
</evidence>
<dbReference type="GO" id="GO:0030170">
    <property type="term" value="F:pyridoxal phosphate binding"/>
    <property type="evidence" value="ECO:0007669"/>
    <property type="project" value="InterPro"/>
</dbReference>
<keyword evidence="3" id="KW-0808">Transferase</keyword>
<comment type="cofactor">
    <cofactor evidence="1 12">
        <name>pyridoxal 5'-phosphate</name>
        <dbReference type="ChEBI" id="CHEBI:597326"/>
    </cofactor>
</comment>
<dbReference type="FunFam" id="3.90.1150.10:FF:000063">
    <property type="entry name" value="Probable cystathionine gamma-synthase"/>
    <property type="match status" value="1"/>
</dbReference>
<dbReference type="InterPro" id="IPR015421">
    <property type="entry name" value="PyrdxlP-dep_Trfase_major"/>
</dbReference>
<reference evidence="14 15" key="1">
    <citation type="submission" date="2016-02" db="EMBL/GenBank/DDBJ databases">
        <title>Complete genome sequence and transcriptome regulation of the pentose utilising yeast Sugiyamaella lignohabitans.</title>
        <authorList>
            <person name="Bellasio M."/>
            <person name="Peymann A."/>
            <person name="Valli M."/>
            <person name="Sipitzky M."/>
            <person name="Graf A."/>
            <person name="Sauer M."/>
            <person name="Marx H."/>
            <person name="Mattanovich D."/>
        </authorList>
    </citation>
    <scope>NUCLEOTIDE SEQUENCE [LARGE SCALE GENOMIC DNA]</scope>
    <source>
        <strain evidence="14 15">CBS 10342</strain>
    </source>
</reference>
<evidence type="ECO:0000256" key="1">
    <source>
        <dbReference type="ARBA" id="ARBA00001933"/>
    </source>
</evidence>
<sequence>MPSIDSPPTAVGCPIPSNTPHAVSVTLPSWAANVAYEEGENWVASKMSSGYPRFFVHHRIQALSDEIESSYGREGEKSLIFPSYATACRCRDFIKRYSTLQPCPVRIVQLSTPKPSEGQDDGSSIQAHIAVVFFPQSEYSVARKYWQHTGEGVSSRLGEYFLEHWGDNNPHNGGGNGANTSSGKGSYKDFHRRSSQSPVLEGLSENSNSNADSNKEQSTFVEERFGRNLDLSFAPAAKLALRRRIAGKITESGTSASRHGNFEELSEDDVYLYATGMTSIYSAHRAVLEALGDGKKKSVCFGFPYTDTLKILEKWGPGVHFYGNGEQPDLAALEKLLEDGEQIVALFCEFPSNPLLKSPDLVNIRRLADKYNFAVVVDETVGNFVNIHVLPYSDIVVSSLTKVFSGESNVMGGSLVLNPRGKHFKALKDTLGRQYEDNFWAEDAIYLERNSRDFAKRNEKININTEAVTELLRQSPIIKDLFYPKYVSTKEYYDTCRVDGGGYGGLFSIVFHNPQHAKNFFDRMVMAKGPSLGTNFTLSCPYTIIAHYLELDFVEKFGVDRHLVRISVGLEETEELLERFRKGLEACVE</sequence>
<dbReference type="SUPFAM" id="SSF53383">
    <property type="entry name" value="PLP-dependent transferases"/>
    <property type="match status" value="1"/>
</dbReference>
<dbReference type="KEGG" id="slb:AWJ20_4608"/>
<dbReference type="RefSeq" id="XP_018736142.1">
    <property type="nucleotide sequence ID" value="XM_018881689.1"/>
</dbReference>
<proteinExistence type="inferred from homology"/>
<dbReference type="Proteomes" id="UP000189580">
    <property type="component" value="Chromosome d"/>
</dbReference>
<evidence type="ECO:0000313" key="14">
    <source>
        <dbReference type="EMBL" id="ANB13665.1"/>
    </source>
</evidence>
<evidence type="ECO:0000256" key="5">
    <source>
        <dbReference type="ARBA" id="ARBA00023167"/>
    </source>
</evidence>
<gene>
    <name evidence="14" type="primary">STR2</name>
    <name evidence="14" type="ORF">AWJ20_4608</name>
</gene>
<evidence type="ECO:0000256" key="11">
    <source>
        <dbReference type="ARBA" id="ARBA00083849"/>
    </source>
</evidence>
<evidence type="ECO:0000313" key="15">
    <source>
        <dbReference type="Proteomes" id="UP000189580"/>
    </source>
</evidence>
<dbReference type="InterPro" id="IPR015422">
    <property type="entry name" value="PyrdxlP-dep_Trfase_small"/>
</dbReference>
<protein>
    <recommendedName>
        <fullName evidence="10">cystathionine gamma-synthase</fullName>
        <ecNumber evidence="10">2.5.1.48</ecNumber>
    </recommendedName>
    <alternativeName>
        <fullName evidence="11">O-succinylhomoserine (thiol)-lyase</fullName>
    </alternativeName>
</protein>
<dbReference type="GO" id="GO:0009086">
    <property type="term" value="P:methionine biosynthetic process"/>
    <property type="evidence" value="ECO:0007669"/>
    <property type="project" value="UniProtKB-KW"/>
</dbReference>
<evidence type="ECO:0000256" key="6">
    <source>
        <dbReference type="ARBA" id="ARBA00051441"/>
    </source>
</evidence>
<feature type="compositionally biased region" description="Polar residues" evidence="13">
    <location>
        <begin position="204"/>
        <end position="219"/>
    </location>
</feature>
<dbReference type="PANTHER" id="PTHR42699">
    <property type="match status" value="1"/>
</dbReference>
<keyword evidence="15" id="KW-1185">Reference proteome</keyword>
<dbReference type="EMBL" id="CP014502">
    <property type="protein sequence ID" value="ANB13665.1"/>
    <property type="molecule type" value="Genomic_DNA"/>
</dbReference>
<accession>A0A167E5I7</accession>
<evidence type="ECO:0000256" key="4">
    <source>
        <dbReference type="ARBA" id="ARBA00022898"/>
    </source>
</evidence>
<evidence type="ECO:0000256" key="2">
    <source>
        <dbReference type="ARBA" id="ARBA00022605"/>
    </source>
</evidence>
<keyword evidence="2" id="KW-0028">Amino-acid biosynthesis</keyword>
<dbReference type="InterPro" id="IPR000277">
    <property type="entry name" value="Cys/Met-Metab_PyrdxlP-dep_enz"/>
</dbReference>
<dbReference type="EC" id="2.5.1.48" evidence="10"/>
<dbReference type="AlphaFoldDB" id="A0A167E5I7"/>
<dbReference type="GeneID" id="30036759"/>